<dbReference type="RefSeq" id="WP_136576162.1">
    <property type="nucleotide sequence ID" value="NZ_STFF01000001.1"/>
</dbReference>
<keyword evidence="1" id="KW-1133">Transmembrane helix</keyword>
<dbReference type="Gene3D" id="3.55.50.30">
    <property type="match status" value="1"/>
</dbReference>
<evidence type="ECO:0000259" key="3">
    <source>
        <dbReference type="Pfam" id="PF16344"/>
    </source>
</evidence>
<keyword evidence="5" id="KW-1185">Reference proteome</keyword>
<dbReference type="InterPro" id="IPR006860">
    <property type="entry name" value="FecR"/>
</dbReference>
<protein>
    <submittedName>
        <fullName evidence="4">DUF4974 domain-containing protein</fullName>
    </submittedName>
</protein>
<keyword evidence="1" id="KW-0812">Transmembrane</keyword>
<reference evidence="4 5" key="1">
    <citation type="submission" date="2019-04" db="EMBL/GenBank/DDBJ databases">
        <title>Niastella caeni sp. nov., isolated from activated sludge.</title>
        <authorList>
            <person name="Sheng M."/>
        </authorList>
    </citation>
    <scope>NUCLEOTIDE SEQUENCE [LARGE SCALE GENOMIC DNA]</scope>
    <source>
        <strain evidence="4 5">HX-2-15</strain>
    </source>
</reference>
<organism evidence="4 5">
    <name type="scientific">Niastella caeni</name>
    <dbReference type="NCBI Taxonomy" id="2569763"/>
    <lineage>
        <taxon>Bacteria</taxon>
        <taxon>Pseudomonadati</taxon>
        <taxon>Bacteroidota</taxon>
        <taxon>Chitinophagia</taxon>
        <taxon>Chitinophagales</taxon>
        <taxon>Chitinophagaceae</taxon>
        <taxon>Niastella</taxon>
    </lineage>
</organism>
<name>A0A4S8I0N8_9BACT</name>
<evidence type="ECO:0000313" key="5">
    <source>
        <dbReference type="Proteomes" id="UP000306918"/>
    </source>
</evidence>
<gene>
    <name evidence="4" type="ORF">FAM09_06120</name>
</gene>
<dbReference type="Proteomes" id="UP000306918">
    <property type="component" value="Unassembled WGS sequence"/>
</dbReference>
<comment type="caution">
    <text evidence="4">The sequence shown here is derived from an EMBL/GenBank/DDBJ whole genome shotgun (WGS) entry which is preliminary data.</text>
</comment>
<dbReference type="PIRSF" id="PIRSF018266">
    <property type="entry name" value="FecR"/>
    <property type="match status" value="1"/>
</dbReference>
<dbReference type="Pfam" id="PF04773">
    <property type="entry name" value="FecR"/>
    <property type="match status" value="1"/>
</dbReference>
<keyword evidence="1" id="KW-0472">Membrane</keyword>
<dbReference type="PANTHER" id="PTHR30273">
    <property type="entry name" value="PERIPLASMIC SIGNAL SENSOR AND SIGMA FACTOR ACTIVATOR FECR-RELATED"/>
    <property type="match status" value="1"/>
</dbReference>
<feature type="domain" description="Protein FecR C-terminal" evidence="3">
    <location>
        <begin position="261"/>
        <end position="329"/>
    </location>
</feature>
<dbReference type="Pfam" id="PF16344">
    <property type="entry name" value="FecR_C"/>
    <property type="match status" value="1"/>
</dbReference>
<dbReference type="OrthoDB" id="697544at2"/>
<dbReference type="PANTHER" id="PTHR30273:SF2">
    <property type="entry name" value="PROTEIN FECR"/>
    <property type="match status" value="1"/>
</dbReference>
<dbReference type="InterPro" id="IPR012373">
    <property type="entry name" value="Ferrdict_sens_TM"/>
</dbReference>
<dbReference type="InterPro" id="IPR032508">
    <property type="entry name" value="FecR_C"/>
</dbReference>
<dbReference type="AlphaFoldDB" id="A0A4S8I0N8"/>
<accession>A0A4S8I0N8</accession>
<proteinExistence type="predicted"/>
<evidence type="ECO:0000259" key="2">
    <source>
        <dbReference type="Pfam" id="PF04773"/>
    </source>
</evidence>
<dbReference type="Gene3D" id="2.60.120.1440">
    <property type="match status" value="1"/>
</dbReference>
<sequence length="330" mass="38121">MEERIKYLFRQYLNNTCTRKEFEEFFSLMNDAAHNEIVRELIRKTYEETGQSFLTYVDERGNLVLTEPAWEEQQVTKGRSRNRNRFILAVTTCVMVALAGVVWLINRPIQQRQPSSKQALAKKITGRSEYKYMLLPDSTKVWLNAASTLEYPHQFAAGKREVFLTGEAYFDVKHADKQPFLIHTGKVTTMVLGTAFNIKAYPGRENIIVSVSRGKVRVNYNEKEVATLTPGQQVKISNVNKPIVQKKIAISEPGAWQQGNLVYDDETIKDIIADLERIYDVTIRMQNETLANERISTSFRREINIEHALQVLCNLTDTRFKLENNTYLIQ</sequence>
<feature type="domain" description="FecR protein" evidence="2">
    <location>
        <begin position="125"/>
        <end position="217"/>
    </location>
</feature>
<dbReference type="GO" id="GO:0016989">
    <property type="term" value="F:sigma factor antagonist activity"/>
    <property type="evidence" value="ECO:0007669"/>
    <property type="project" value="TreeGrafter"/>
</dbReference>
<dbReference type="EMBL" id="STFF01000001">
    <property type="protein sequence ID" value="THU41673.1"/>
    <property type="molecule type" value="Genomic_DNA"/>
</dbReference>
<evidence type="ECO:0000313" key="4">
    <source>
        <dbReference type="EMBL" id="THU41673.1"/>
    </source>
</evidence>
<evidence type="ECO:0000256" key="1">
    <source>
        <dbReference type="SAM" id="Phobius"/>
    </source>
</evidence>
<feature type="transmembrane region" description="Helical" evidence="1">
    <location>
        <begin position="86"/>
        <end position="105"/>
    </location>
</feature>